<reference evidence="2 3" key="1">
    <citation type="submission" date="2021-03" db="EMBL/GenBank/DDBJ databases">
        <title>Sequencing the genomes of 1000 actinobacteria strains.</title>
        <authorList>
            <person name="Klenk H.-P."/>
        </authorList>
    </citation>
    <scope>NUCLEOTIDE SEQUENCE [LARGE SCALE GENOMIC DNA]</scope>
    <source>
        <strain evidence="2 3">DSM 12936</strain>
    </source>
</reference>
<sequence>MQVDEEGRRLEALRALDALDVEEPDARFSSMVLIAQHWFDLPMVSITLVDADRQWRVASYGPLARQTGLEGAICPVAMHAEDVFVVDDTARDPRFAPAADAVGPVIRFYAGAPLHAPTGEAVGSFCVMGPRPRSFSRADRDVLEDLGRWVEQELGRGVRPQTRTSP</sequence>
<comment type="caution">
    <text evidence="2">The sequence shown here is derived from an EMBL/GenBank/DDBJ whole genome shotgun (WGS) entry which is preliminary data.</text>
</comment>
<dbReference type="EMBL" id="JAGIOB010000001">
    <property type="protein sequence ID" value="MBP2415090.1"/>
    <property type="molecule type" value="Genomic_DNA"/>
</dbReference>
<keyword evidence="3" id="KW-1185">Reference proteome</keyword>
<dbReference type="Proteomes" id="UP000758168">
    <property type="component" value="Unassembled WGS sequence"/>
</dbReference>
<dbReference type="RefSeq" id="WP_210051820.1">
    <property type="nucleotide sequence ID" value="NZ_BAAAMH010000016.1"/>
</dbReference>
<accession>A0ABS4Z230</accession>
<evidence type="ECO:0000313" key="2">
    <source>
        <dbReference type="EMBL" id="MBP2415090.1"/>
    </source>
</evidence>
<dbReference type="SUPFAM" id="SSF55781">
    <property type="entry name" value="GAF domain-like"/>
    <property type="match status" value="1"/>
</dbReference>
<dbReference type="SMART" id="SM00065">
    <property type="entry name" value="GAF"/>
    <property type="match status" value="1"/>
</dbReference>
<dbReference type="InterPro" id="IPR029016">
    <property type="entry name" value="GAF-like_dom_sf"/>
</dbReference>
<protein>
    <submittedName>
        <fullName evidence="2">GAF domain-containing protein</fullName>
    </submittedName>
</protein>
<evidence type="ECO:0000313" key="3">
    <source>
        <dbReference type="Proteomes" id="UP000758168"/>
    </source>
</evidence>
<dbReference type="Pfam" id="PF01590">
    <property type="entry name" value="GAF"/>
    <property type="match status" value="1"/>
</dbReference>
<dbReference type="Gene3D" id="3.30.450.40">
    <property type="match status" value="1"/>
</dbReference>
<gene>
    <name evidence="2" type="ORF">JOF54_000012</name>
</gene>
<dbReference type="InterPro" id="IPR003018">
    <property type="entry name" value="GAF"/>
</dbReference>
<organism evidence="2 3">
    <name type="scientific">Microlunatus capsulatus</name>
    <dbReference type="NCBI Taxonomy" id="99117"/>
    <lineage>
        <taxon>Bacteria</taxon>
        <taxon>Bacillati</taxon>
        <taxon>Actinomycetota</taxon>
        <taxon>Actinomycetes</taxon>
        <taxon>Propionibacteriales</taxon>
        <taxon>Propionibacteriaceae</taxon>
        <taxon>Microlunatus</taxon>
    </lineage>
</organism>
<feature type="domain" description="GAF" evidence="1">
    <location>
        <begin position="23"/>
        <end position="164"/>
    </location>
</feature>
<proteinExistence type="predicted"/>
<dbReference type="PANTHER" id="PTHR43102">
    <property type="entry name" value="SLR1143 PROTEIN"/>
    <property type="match status" value="1"/>
</dbReference>
<evidence type="ECO:0000259" key="1">
    <source>
        <dbReference type="SMART" id="SM00065"/>
    </source>
</evidence>
<dbReference type="PANTHER" id="PTHR43102:SF2">
    <property type="entry name" value="GAF DOMAIN-CONTAINING PROTEIN"/>
    <property type="match status" value="1"/>
</dbReference>
<name>A0ABS4Z230_9ACTN</name>